<evidence type="ECO:0000313" key="2">
    <source>
        <dbReference type="EMBL" id="MDS0284630.1"/>
    </source>
</evidence>
<dbReference type="RefSeq" id="WP_310902296.1">
    <property type="nucleotide sequence ID" value="NZ_JAMQOS010000009.1"/>
</dbReference>
<evidence type="ECO:0000313" key="3">
    <source>
        <dbReference type="Proteomes" id="UP001268864"/>
    </source>
</evidence>
<organism evidence="2 3">
    <name type="scientific">Haloarcula onubensis</name>
    <dbReference type="NCBI Taxonomy" id="2950539"/>
    <lineage>
        <taxon>Archaea</taxon>
        <taxon>Methanobacteriati</taxon>
        <taxon>Methanobacteriota</taxon>
        <taxon>Stenosarchaea group</taxon>
        <taxon>Halobacteria</taxon>
        <taxon>Halobacteriales</taxon>
        <taxon>Haloarculaceae</taxon>
        <taxon>Haloarcula</taxon>
    </lineage>
</organism>
<dbReference type="EMBL" id="JAMQOS010000009">
    <property type="protein sequence ID" value="MDS0284630.1"/>
    <property type="molecule type" value="Genomic_DNA"/>
</dbReference>
<sequence>MSTLDPSTPRLPAPSTDADRLVGKARRALSGAAFWASIPLPLVILAVLLSGVATAAPAVLVGLVVLNVCCAALGHSYTPTR</sequence>
<keyword evidence="3" id="KW-1185">Reference proteome</keyword>
<reference evidence="2 3" key="1">
    <citation type="submission" date="2022-06" db="EMBL/GenBank/DDBJ databases">
        <title>Halomicroarcula sp. a new haloarchaeum isolate from saline soil.</title>
        <authorList>
            <person name="Strakova D."/>
            <person name="Galisteo C."/>
            <person name="Sanchez-Porro C."/>
            <person name="Ventosa A."/>
        </authorList>
    </citation>
    <scope>NUCLEOTIDE SEQUENCE [LARGE SCALE GENOMIC DNA]</scope>
    <source>
        <strain evidence="2 3">S3CR25-11</strain>
    </source>
</reference>
<feature type="transmembrane region" description="Helical" evidence="1">
    <location>
        <begin position="55"/>
        <end position="74"/>
    </location>
</feature>
<proteinExistence type="predicted"/>
<protein>
    <submittedName>
        <fullName evidence="2">Uncharacterized protein</fullName>
    </submittedName>
</protein>
<comment type="caution">
    <text evidence="2">The sequence shown here is derived from an EMBL/GenBank/DDBJ whole genome shotgun (WGS) entry which is preliminary data.</text>
</comment>
<keyword evidence="1" id="KW-0472">Membrane</keyword>
<gene>
    <name evidence="2" type="ORF">NDI86_21250</name>
</gene>
<evidence type="ECO:0000256" key="1">
    <source>
        <dbReference type="SAM" id="Phobius"/>
    </source>
</evidence>
<dbReference type="Proteomes" id="UP001268864">
    <property type="component" value="Unassembled WGS sequence"/>
</dbReference>
<name>A0ABU2FV45_9EURY</name>
<keyword evidence="1" id="KW-1133">Transmembrane helix</keyword>
<dbReference type="Pfam" id="PF26071">
    <property type="entry name" value="DUF8028"/>
    <property type="match status" value="1"/>
</dbReference>
<keyword evidence="1" id="KW-0812">Transmembrane</keyword>
<dbReference type="InterPro" id="IPR058341">
    <property type="entry name" value="DUF8028"/>
</dbReference>
<accession>A0ABU2FV45</accession>
<feature type="transmembrane region" description="Helical" evidence="1">
    <location>
        <begin position="28"/>
        <end position="49"/>
    </location>
</feature>